<dbReference type="Pfam" id="PF24758">
    <property type="entry name" value="LRR_At5g56370"/>
    <property type="match status" value="1"/>
</dbReference>
<dbReference type="SUPFAM" id="SSF52047">
    <property type="entry name" value="RNI-like"/>
    <property type="match status" value="1"/>
</dbReference>
<keyword evidence="3" id="KW-1185">Reference proteome</keyword>
<dbReference type="Gene3D" id="3.80.10.10">
    <property type="entry name" value="Ribonuclease Inhibitor"/>
    <property type="match status" value="1"/>
</dbReference>
<dbReference type="InterPro" id="IPR055411">
    <property type="entry name" value="LRR_FXL15/At3g58940/PEG3-like"/>
</dbReference>
<dbReference type="AlphaFoldDB" id="A0ABD3EFE3"/>
<sequence>MLPNIVLCHILSFSKPRRWRFMLLHEVYSEFSLNQLNVSSTTKPCRFERNEACELDFYQDCLGIGQKAFMQSSLNEYISKMLSVDRLSALPDEVICHILSFLSTEISVQTSILARRWRFLWAHVPNLELDSKYHNSVMSFSSTINKVMLIRKEQNINTFSISCEDFECDEYELETLISSAYQCNVQDLYLDLNFDLLGRLPQCLFTNKTLVDLSLHSCCIGIPSIGDVSLPSLKYLFLCSIEYESDEALPHLLSGCPVLEEFIVEKIVGRDLYCFYISSPTIKRLSINLHIDDSEHGRLKINAPRLGYLFICNCSYDQISLSPMPYLTEAHIHINIFPFEVDDYVYTGAMLKFIDSLCNVKCLKLLNTFAEFLELGLPGSYVRFSNLIRLELTADWLYIPKFLESAKNLEVLVINKVTEELQNWIEPNKKRCACLLSSLKTVTIFEFGCAEPELNMVRYLLRNAQVLKKMEIYCQSYDISLETKSNVLQNISLSHRGSKECVVTFT</sequence>
<organism evidence="2 3">
    <name type="scientific">Castilleja foliolosa</name>
    <dbReference type="NCBI Taxonomy" id="1961234"/>
    <lineage>
        <taxon>Eukaryota</taxon>
        <taxon>Viridiplantae</taxon>
        <taxon>Streptophyta</taxon>
        <taxon>Embryophyta</taxon>
        <taxon>Tracheophyta</taxon>
        <taxon>Spermatophyta</taxon>
        <taxon>Magnoliopsida</taxon>
        <taxon>eudicotyledons</taxon>
        <taxon>Gunneridae</taxon>
        <taxon>Pentapetalae</taxon>
        <taxon>asterids</taxon>
        <taxon>lamiids</taxon>
        <taxon>Lamiales</taxon>
        <taxon>Orobanchaceae</taxon>
        <taxon>Pedicularideae</taxon>
        <taxon>Castillejinae</taxon>
        <taxon>Castilleja</taxon>
    </lineage>
</organism>
<dbReference type="Proteomes" id="UP001632038">
    <property type="component" value="Unassembled WGS sequence"/>
</dbReference>
<dbReference type="SUPFAM" id="SSF81383">
    <property type="entry name" value="F-box domain"/>
    <property type="match status" value="1"/>
</dbReference>
<evidence type="ECO:0000313" key="3">
    <source>
        <dbReference type="Proteomes" id="UP001632038"/>
    </source>
</evidence>
<feature type="domain" description="FBD" evidence="1">
    <location>
        <begin position="433"/>
        <end position="506"/>
    </location>
</feature>
<dbReference type="InterPro" id="IPR036047">
    <property type="entry name" value="F-box-like_dom_sf"/>
</dbReference>
<name>A0ABD3EFE3_9LAMI</name>
<dbReference type="EMBL" id="JAVIJP010000006">
    <property type="protein sequence ID" value="KAL3651739.1"/>
    <property type="molecule type" value="Genomic_DNA"/>
</dbReference>
<protein>
    <recommendedName>
        <fullName evidence="1">FBD domain-containing protein</fullName>
    </recommendedName>
</protein>
<dbReference type="InterPro" id="IPR032675">
    <property type="entry name" value="LRR_dom_sf"/>
</dbReference>
<evidence type="ECO:0000259" key="1">
    <source>
        <dbReference type="SMART" id="SM00579"/>
    </source>
</evidence>
<evidence type="ECO:0000313" key="2">
    <source>
        <dbReference type="EMBL" id="KAL3651739.1"/>
    </source>
</evidence>
<dbReference type="InterPro" id="IPR053781">
    <property type="entry name" value="F-box_AtFBL13-like"/>
</dbReference>
<dbReference type="PANTHER" id="PTHR31900:SF34">
    <property type="entry name" value="EMB|CAB62440.1-RELATED"/>
    <property type="match status" value="1"/>
</dbReference>
<accession>A0ABD3EFE3</accession>
<dbReference type="Pfam" id="PF00646">
    <property type="entry name" value="F-box"/>
    <property type="match status" value="1"/>
</dbReference>
<dbReference type="SMART" id="SM00579">
    <property type="entry name" value="FBD"/>
    <property type="match status" value="1"/>
</dbReference>
<reference evidence="3" key="1">
    <citation type="journal article" date="2024" name="IScience">
        <title>Strigolactones Initiate the Formation of Haustorium-like Structures in Castilleja.</title>
        <authorList>
            <person name="Buerger M."/>
            <person name="Peterson D."/>
            <person name="Chory J."/>
        </authorList>
    </citation>
    <scope>NUCLEOTIDE SEQUENCE [LARGE SCALE GENOMIC DNA]</scope>
</reference>
<dbReference type="InterPro" id="IPR006566">
    <property type="entry name" value="FBD"/>
</dbReference>
<proteinExistence type="predicted"/>
<dbReference type="CDD" id="cd22160">
    <property type="entry name" value="F-box_AtFBL13-like"/>
    <property type="match status" value="1"/>
</dbReference>
<dbReference type="InterPro" id="IPR050232">
    <property type="entry name" value="FBL13/AtMIF1-like"/>
</dbReference>
<gene>
    <name evidence="2" type="ORF">CASFOL_004741</name>
</gene>
<comment type="caution">
    <text evidence="2">The sequence shown here is derived from an EMBL/GenBank/DDBJ whole genome shotgun (WGS) entry which is preliminary data.</text>
</comment>
<dbReference type="InterPro" id="IPR001810">
    <property type="entry name" value="F-box_dom"/>
</dbReference>
<dbReference type="Pfam" id="PF08387">
    <property type="entry name" value="FBD"/>
    <property type="match status" value="1"/>
</dbReference>
<dbReference type="PANTHER" id="PTHR31900">
    <property type="entry name" value="F-BOX/RNI SUPERFAMILY PROTEIN-RELATED"/>
    <property type="match status" value="1"/>
</dbReference>